<sequence length="195" mass="22633">MHQSIGIKVAIFSVIDGKLKVYAPEGNLPSKVWKKGMIPEDEVAQIIKESVGVPITQGYVEQLYTISRPDEKDFDIAIIYYFLLADRYIVKHEGWVKSVDTADRTIVSYATQRLRWKIEYTNVAYSLLPDEFVFGELQRAYEAILHRTLDKRNFRKKIFSLNILKDTGKKRALGRARPAQTYIFKERKLAFVEIL</sequence>
<dbReference type="AlphaFoldDB" id="A0A1F6B0W2"/>
<gene>
    <name evidence="2" type="ORF">A3A63_01985</name>
</gene>
<feature type="domain" description="NrtR DNA-binding winged helix" evidence="1">
    <location>
        <begin position="125"/>
        <end position="184"/>
    </location>
</feature>
<reference evidence="2 3" key="1">
    <citation type="journal article" date="2016" name="Nat. Commun.">
        <title>Thousands of microbial genomes shed light on interconnected biogeochemical processes in an aquifer system.</title>
        <authorList>
            <person name="Anantharaman K."/>
            <person name="Brown C.T."/>
            <person name="Hug L.A."/>
            <person name="Sharon I."/>
            <person name="Castelle C.J."/>
            <person name="Probst A.J."/>
            <person name="Thomas B.C."/>
            <person name="Singh A."/>
            <person name="Wilkins M.J."/>
            <person name="Karaoz U."/>
            <person name="Brodie E.L."/>
            <person name="Williams K.H."/>
            <person name="Hubbard S.S."/>
            <person name="Banfield J.F."/>
        </authorList>
    </citation>
    <scope>NUCLEOTIDE SEQUENCE [LARGE SCALE GENOMIC DNA]</scope>
</reference>
<evidence type="ECO:0000259" key="1">
    <source>
        <dbReference type="Pfam" id="PF21906"/>
    </source>
</evidence>
<dbReference type="EMBL" id="MFJX01000031">
    <property type="protein sequence ID" value="OGG30561.1"/>
    <property type="molecule type" value="Genomic_DNA"/>
</dbReference>
<evidence type="ECO:0000313" key="3">
    <source>
        <dbReference type="Proteomes" id="UP000176450"/>
    </source>
</evidence>
<accession>A0A1F6B0W2</accession>
<dbReference type="Proteomes" id="UP000176450">
    <property type="component" value="Unassembled WGS sequence"/>
</dbReference>
<comment type="caution">
    <text evidence="2">The sequence shown here is derived from an EMBL/GenBank/DDBJ whole genome shotgun (WGS) entry which is preliminary data.</text>
</comment>
<dbReference type="Pfam" id="PF21906">
    <property type="entry name" value="WHD_NrtR"/>
    <property type="match status" value="1"/>
</dbReference>
<organism evidence="2 3">
    <name type="scientific">Candidatus Gottesmanbacteria bacterium RIFCSPLOWO2_01_FULL_46_9</name>
    <dbReference type="NCBI Taxonomy" id="1798394"/>
    <lineage>
        <taxon>Bacteria</taxon>
        <taxon>Candidatus Gottesmaniibacteriota</taxon>
    </lineage>
</organism>
<evidence type="ECO:0000313" key="2">
    <source>
        <dbReference type="EMBL" id="OGG30561.1"/>
    </source>
</evidence>
<dbReference type="InterPro" id="IPR036388">
    <property type="entry name" value="WH-like_DNA-bd_sf"/>
</dbReference>
<dbReference type="InterPro" id="IPR036390">
    <property type="entry name" value="WH_DNA-bd_sf"/>
</dbReference>
<dbReference type="Gene3D" id="1.10.10.10">
    <property type="entry name" value="Winged helix-like DNA-binding domain superfamily/Winged helix DNA-binding domain"/>
    <property type="match status" value="1"/>
</dbReference>
<proteinExistence type="predicted"/>
<dbReference type="SUPFAM" id="SSF46785">
    <property type="entry name" value="Winged helix' DNA-binding domain"/>
    <property type="match status" value="1"/>
</dbReference>
<protein>
    <recommendedName>
        <fullName evidence="1">NrtR DNA-binding winged helix domain-containing protein</fullName>
    </recommendedName>
</protein>
<dbReference type="InterPro" id="IPR054105">
    <property type="entry name" value="WHD_NrtR"/>
</dbReference>
<name>A0A1F6B0W2_9BACT</name>